<dbReference type="EMBL" id="UYRT01083178">
    <property type="protein sequence ID" value="VDN27084.1"/>
    <property type="molecule type" value="Genomic_DNA"/>
</dbReference>
<keyword evidence="6 7" id="KW-0131">Cell cycle</keyword>
<proteinExistence type="inferred from homology"/>
<dbReference type="AlphaFoldDB" id="A0A183E4W6"/>
<dbReference type="PROSITE" id="PS51284">
    <property type="entry name" value="DOC"/>
    <property type="match status" value="1"/>
</dbReference>
<dbReference type="OrthoDB" id="24948at2759"/>
<comment type="similarity">
    <text evidence="1 7">Belongs to the APC10 family.</text>
</comment>
<gene>
    <name evidence="9" type="ORF">GPUH_LOCUS16007</name>
</gene>
<feature type="domain" description="DOC" evidence="8">
    <location>
        <begin position="15"/>
        <end position="167"/>
    </location>
</feature>
<dbReference type="PANTHER" id="PTHR12936:SF0">
    <property type="entry name" value="ANAPHASE-PROMOTING COMPLEX SUBUNIT 10"/>
    <property type="match status" value="1"/>
</dbReference>
<reference evidence="9 10" key="2">
    <citation type="submission" date="2018-11" db="EMBL/GenBank/DDBJ databases">
        <authorList>
            <consortium name="Pathogen Informatics"/>
        </authorList>
    </citation>
    <scope>NUCLEOTIDE SEQUENCE [LARGE SCALE GENOMIC DNA]</scope>
</reference>
<evidence type="ECO:0000256" key="1">
    <source>
        <dbReference type="ARBA" id="ARBA00006762"/>
    </source>
</evidence>
<dbReference type="CDD" id="cd08366">
    <property type="entry name" value="APC10"/>
    <property type="match status" value="1"/>
</dbReference>
<evidence type="ECO:0000256" key="2">
    <source>
        <dbReference type="ARBA" id="ARBA00013927"/>
    </source>
</evidence>
<evidence type="ECO:0000313" key="11">
    <source>
        <dbReference type="WBParaSite" id="GPUH_0001602901-mRNA-1"/>
    </source>
</evidence>
<dbReference type="Gene3D" id="2.60.120.260">
    <property type="entry name" value="Galactose-binding domain-like"/>
    <property type="match status" value="1"/>
</dbReference>
<comment type="function">
    <text evidence="7">Component of the anaphase promoting complex/cyclosome (APC/C), a cell cycle-regulated E3 ubiquitin-protein ligase complex that controls progression through mitosis and the G1 phase of the cell cycle.</text>
</comment>
<dbReference type="WBParaSite" id="GPUH_0001602901-mRNA-1">
    <property type="protein sequence ID" value="GPUH_0001602901-mRNA-1"/>
    <property type="gene ID" value="GPUH_0001602901"/>
</dbReference>
<keyword evidence="10" id="KW-1185">Reference proteome</keyword>
<dbReference type="GO" id="GO:0070979">
    <property type="term" value="P:protein K11-linked ubiquitination"/>
    <property type="evidence" value="ECO:0007669"/>
    <property type="project" value="TreeGrafter"/>
</dbReference>
<dbReference type="Proteomes" id="UP000271098">
    <property type="component" value="Unassembled WGS sequence"/>
</dbReference>
<dbReference type="InterPro" id="IPR016901">
    <property type="entry name" value="APC10/Doc1"/>
</dbReference>
<dbReference type="GO" id="GO:0051301">
    <property type="term" value="P:cell division"/>
    <property type="evidence" value="ECO:0007669"/>
    <property type="project" value="UniProtKB-KW"/>
</dbReference>
<sequence>MDLDEADILEIPSWSRKGHPVARWIDYIPKSYTGEVRDITDNGFWTLSSFIEGYGIHQLLDEDTDQYWQSDGPQPHVITVEFPKKEDILFVLLYLDYKTDESYTPSKVVVHLGPSAIDLDEGATFMFSEPVGWQVIDLRKPTGQPSRAFVLQLQIVQNHQNGRDTHI</sequence>
<evidence type="ECO:0000313" key="10">
    <source>
        <dbReference type="Proteomes" id="UP000271098"/>
    </source>
</evidence>
<dbReference type="InterPro" id="IPR004939">
    <property type="entry name" value="APC_su10/DOC_dom"/>
</dbReference>
<evidence type="ECO:0000256" key="7">
    <source>
        <dbReference type="PIRNR" id="PIRNR028841"/>
    </source>
</evidence>
<dbReference type="PANTHER" id="PTHR12936">
    <property type="entry name" value="ANAPHASE-PROMOTING COMPLEX 10"/>
    <property type="match status" value="1"/>
</dbReference>
<dbReference type="GO" id="GO:0031145">
    <property type="term" value="P:anaphase-promoting complex-dependent catabolic process"/>
    <property type="evidence" value="ECO:0007669"/>
    <property type="project" value="InterPro"/>
</dbReference>
<keyword evidence="5 7" id="KW-0833">Ubl conjugation pathway</keyword>
<reference evidence="11" key="1">
    <citation type="submission" date="2016-06" db="UniProtKB">
        <authorList>
            <consortium name="WormBaseParasite"/>
        </authorList>
    </citation>
    <scope>IDENTIFICATION</scope>
</reference>
<keyword evidence="3 7" id="KW-0132">Cell division</keyword>
<evidence type="ECO:0000256" key="4">
    <source>
        <dbReference type="ARBA" id="ARBA00022776"/>
    </source>
</evidence>
<dbReference type="InterPro" id="IPR008979">
    <property type="entry name" value="Galactose-bd-like_sf"/>
</dbReference>
<evidence type="ECO:0000256" key="3">
    <source>
        <dbReference type="ARBA" id="ARBA00022618"/>
    </source>
</evidence>
<evidence type="ECO:0000313" key="9">
    <source>
        <dbReference type="EMBL" id="VDN27084.1"/>
    </source>
</evidence>
<evidence type="ECO:0000256" key="5">
    <source>
        <dbReference type="ARBA" id="ARBA00022786"/>
    </source>
</evidence>
<evidence type="ECO:0000259" key="8">
    <source>
        <dbReference type="PROSITE" id="PS51284"/>
    </source>
</evidence>
<dbReference type="Pfam" id="PF03256">
    <property type="entry name" value="ANAPC10"/>
    <property type="match status" value="1"/>
</dbReference>
<protein>
    <recommendedName>
        <fullName evidence="2 7">Anaphase-promoting complex subunit 10</fullName>
    </recommendedName>
</protein>
<dbReference type="GO" id="GO:0005680">
    <property type="term" value="C:anaphase-promoting complex"/>
    <property type="evidence" value="ECO:0007669"/>
    <property type="project" value="InterPro"/>
</dbReference>
<dbReference type="PIRSF" id="PIRSF028841">
    <property type="entry name" value="APC10_sub"/>
    <property type="match status" value="1"/>
</dbReference>
<name>A0A183E4W6_9BILA</name>
<accession>A0A183E4W6</accession>
<keyword evidence="4 7" id="KW-0498">Mitosis</keyword>
<evidence type="ECO:0000256" key="6">
    <source>
        <dbReference type="ARBA" id="ARBA00023306"/>
    </source>
</evidence>
<dbReference type="SMART" id="SM01337">
    <property type="entry name" value="APC10"/>
    <property type="match status" value="1"/>
</dbReference>
<organism evidence="11">
    <name type="scientific">Gongylonema pulchrum</name>
    <dbReference type="NCBI Taxonomy" id="637853"/>
    <lineage>
        <taxon>Eukaryota</taxon>
        <taxon>Metazoa</taxon>
        <taxon>Ecdysozoa</taxon>
        <taxon>Nematoda</taxon>
        <taxon>Chromadorea</taxon>
        <taxon>Rhabditida</taxon>
        <taxon>Spirurina</taxon>
        <taxon>Spiruromorpha</taxon>
        <taxon>Spiruroidea</taxon>
        <taxon>Gongylonematidae</taxon>
        <taxon>Gongylonema</taxon>
    </lineage>
</organism>
<dbReference type="SUPFAM" id="SSF49785">
    <property type="entry name" value="Galactose-binding domain-like"/>
    <property type="match status" value="1"/>
</dbReference>